<dbReference type="EMBL" id="VOLQ01000029">
    <property type="protein sequence ID" value="TWX64678.1"/>
    <property type="molecule type" value="Genomic_DNA"/>
</dbReference>
<accession>A0A5C6Q253</accession>
<name>A0A5C6Q253_9GAMM</name>
<keyword evidence="5" id="KW-1185">Reference proteome</keyword>
<evidence type="ECO:0000313" key="2">
    <source>
        <dbReference type="EMBL" id="TWX55808.1"/>
    </source>
</evidence>
<evidence type="ECO:0000313" key="3">
    <source>
        <dbReference type="EMBL" id="TWX61132.1"/>
    </source>
</evidence>
<reference evidence="3 6" key="1">
    <citation type="submission" date="2019-07" db="EMBL/GenBank/DDBJ databases">
        <title>Genomes of sea-ice associated Colwellia species.</title>
        <authorList>
            <person name="Bowman J.P."/>
        </authorList>
    </citation>
    <scope>NUCLEOTIDE SEQUENCE [LARGE SCALE GENOMIC DNA]</scope>
    <source>
        <strain evidence="1 5">ACAM 607</strain>
        <strain evidence="3 6">IC036</strain>
    </source>
</reference>
<dbReference type="EMBL" id="VOLR01000026">
    <property type="protein sequence ID" value="TWX55808.1"/>
    <property type="molecule type" value="Genomic_DNA"/>
</dbReference>
<organism evidence="3 6">
    <name type="scientific">Colwellia hornerae</name>
    <dbReference type="NCBI Taxonomy" id="89402"/>
    <lineage>
        <taxon>Bacteria</taxon>
        <taxon>Pseudomonadati</taxon>
        <taxon>Pseudomonadota</taxon>
        <taxon>Gammaproteobacteria</taxon>
        <taxon>Alteromonadales</taxon>
        <taxon>Colwelliaceae</taxon>
        <taxon>Colwellia</taxon>
    </lineage>
</organism>
<dbReference type="Proteomes" id="UP000321525">
    <property type="component" value="Unassembled WGS sequence"/>
</dbReference>
<evidence type="ECO:0000313" key="1">
    <source>
        <dbReference type="EMBL" id="TWX52699.1"/>
    </source>
</evidence>
<protein>
    <submittedName>
        <fullName evidence="3">IS110 family transposase</fullName>
    </submittedName>
</protein>
<sequence>MIKHNILFIGLDTHKTFTEVAYIEDQRGAKSTHLGKILSNKAA</sequence>
<evidence type="ECO:0000313" key="6">
    <source>
        <dbReference type="Proteomes" id="UP000321917"/>
    </source>
</evidence>
<dbReference type="Proteomes" id="UP000321917">
    <property type="component" value="Unassembled WGS sequence"/>
</dbReference>
<dbReference type="AlphaFoldDB" id="A0A5C6Q253"/>
<evidence type="ECO:0000313" key="5">
    <source>
        <dbReference type="Proteomes" id="UP000321525"/>
    </source>
</evidence>
<feature type="non-terminal residue" evidence="3">
    <location>
        <position position="43"/>
    </location>
</feature>
<evidence type="ECO:0000313" key="4">
    <source>
        <dbReference type="EMBL" id="TWX64678.1"/>
    </source>
</evidence>
<dbReference type="EMBL" id="VOLR01000086">
    <property type="protein sequence ID" value="TWX52699.1"/>
    <property type="molecule type" value="Genomic_DNA"/>
</dbReference>
<comment type="caution">
    <text evidence="3">The sequence shown here is derived from an EMBL/GenBank/DDBJ whole genome shotgun (WGS) entry which is preliminary data.</text>
</comment>
<dbReference type="EMBL" id="VOLQ01000113">
    <property type="protein sequence ID" value="TWX61132.1"/>
    <property type="molecule type" value="Genomic_DNA"/>
</dbReference>
<gene>
    <name evidence="2" type="ORF">ESZ26_15705</name>
    <name evidence="1" type="ORF">ESZ26_19045</name>
    <name evidence="4" type="ORF">ESZ27_13760</name>
    <name evidence="3" type="ORF">ESZ27_19080</name>
</gene>
<proteinExistence type="predicted"/>